<dbReference type="InterPro" id="IPR032675">
    <property type="entry name" value="LRR_dom_sf"/>
</dbReference>
<evidence type="ECO:0000313" key="3">
    <source>
        <dbReference type="Proteomes" id="UP001057375"/>
    </source>
</evidence>
<protein>
    <submittedName>
        <fullName evidence="2">Uncharacterized protein</fullName>
    </submittedName>
</protein>
<dbReference type="PROSITE" id="PS51450">
    <property type="entry name" value="LRR"/>
    <property type="match status" value="2"/>
</dbReference>
<dbReference type="Proteomes" id="UP001057375">
    <property type="component" value="Unassembled WGS sequence"/>
</dbReference>
<proteinExistence type="predicted"/>
<feature type="non-terminal residue" evidence="2">
    <location>
        <position position="640"/>
    </location>
</feature>
<keyword evidence="1" id="KW-1133">Transmembrane helix</keyword>
<dbReference type="InterPro" id="IPR001611">
    <property type="entry name" value="Leu-rich_rpt"/>
</dbReference>
<sequence>MISPILQKSVCVYSDYYTDISVRDGHNGSEQIPSHVCSNSALTFPLWRLSLVFKTFSKVLTSVSGLITSICLLFIFCSNKSSYKTYNFSLLPFIFFLIPFCSIIIPVLSLSSSFPTLNDISSSKSTSGYFDYEFEMDDDLFASVGLKDPASSYFEVDIPDSNLRELICTNGLGDSNSACIPTEFDMASITFDDHHDNILACEDCSITDLEGFQYLINIPAISLINNSITSVLPVSQLKQLVHIRISGDNDIPVLAEEDSDYWTYFTQIFPIHRYSPQKEQFFLPNNCSLNDTPGSTPYNCDLTTHPDDCPSLILNEVYNSVDNVKQCSFIAKSADGKCYTIHDTVLRAYLSTTCLSSIDINDGVISIASLRSSFGCSSLDLSVIFPSSVNSLTTLQGLEYAQGVDSSNNSKGLTVLSINGYDLSGDINDNAEYDKLVVQILSKTVSYGPAQTGLTSLSASSCGLSEISDVLDLTPPIANYYVDGMTISTPLFKLTSLDISDNNISDVSVLITSDLFSSAVLTTLDISNNSICDIEGMVGELSTYFGAGLSSITYSDQTCHCTASVSSSDHQVCREVYPDRWAVECWNGYYLDKASGECLEVCASGYELDSPTGTPPYSCTTAASDVDDSIRLQVCERHSN</sequence>
<gene>
    <name evidence="2" type="ORF">ADUPG1_006901</name>
</gene>
<keyword evidence="1" id="KW-0472">Membrane</keyword>
<name>A0ABQ5KMY0_9EUKA</name>
<feature type="transmembrane region" description="Helical" evidence="1">
    <location>
        <begin position="56"/>
        <end position="76"/>
    </location>
</feature>
<reference evidence="2" key="1">
    <citation type="submission" date="2022-03" db="EMBL/GenBank/DDBJ databases">
        <title>Draft genome sequence of Aduncisulcus paluster, a free-living microaerophilic Fornicata.</title>
        <authorList>
            <person name="Yuyama I."/>
            <person name="Kume K."/>
            <person name="Tamura T."/>
            <person name="Inagaki Y."/>
            <person name="Hashimoto T."/>
        </authorList>
    </citation>
    <scope>NUCLEOTIDE SEQUENCE</scope>
    <source>
        <strain evidence="2">NY0171</strain>
    </source>
</reference>
<evidence type="ECO:0000256" key="1">
    <source>
        <dbReference type="SAM" id="Phobius"/>
    </source>
</evidence>
<feature type="transmembrane region" description="Helical" evidence="1">
    <location>
        <begin position="88"/>
        <end position="108"/>
    </location>
</feature>
<keyword evidence="1" id="KW-0812">Transmembrane</keyword>
<keyword evidence="3" id="KW-1185">Reference proteome</keyword>
<dbReference type="Gene3D" id="3.80.10.10">
    <property type="entry name" value="Ribonuclease Inhibitor"/>
    <property type="match status" value="2"/>
</dbReference>
<comment type="caution">
    <text evidence="2">The sequence shown here is derived from an EMBL/GenBank/DDBJ whole genome shotgun (WGS) entry which is preliminary data.</text>
</comment>
<dbReference type="EMBL" id="BQXS01010070">
    <property type="protein sequence ID" value="GKT32844.1"/>
    <property type="molecule type" value="Genomic_DNA"/>
</dbReference>
<accession>A0ABQ5KMY0</accession>
<organism evidence="2 3">
    <name type="scientific">Aduncisulcus paluster</name>
    <dbReference type="NCBI Taxonomy" id="2918883"/>
    <lineage>
        <taxon>Eukaryota</taxon>
        <taxon>Metamonada</taxon>
        <taxon>Carpediemonas-like organisms</taxon>
        <taxon>Aduncisulcus</taxon>
    </lineage>
</organism>
<evidence type="ECO:0000313" key="2">
    <source>
        <dbReference type="EMBL" id="GKT32844.1"/>
    </source>
</evidence>
<dbReference type="SUPFAM" id="SSF52047">
    <property type="entry name" value="RNI-like"/>
    <property type="match status" value="1"/>
</dbReference>